<organism evidence="3 4">
    <name type="scientific">Tepidamorphus gemmatus</name>
    <dbReference type="NCBI Taxonomy" id="747076"/>
    <lineage>
        <taxon>Bacteria</taxon>
        <taxon>Pseudomonadati</taxon>
        <taxon>Pseudomonadota</taxon>
        <taxon>Alphaproteobacteria</taxon>
        <taxon>Hyphomicrobiales</taxon>
        <taxon>Tepidamorphaceae</taxon>
        <taxon>Tepidamorphus</taxon>
    </lineage>
</organism>
<dbReference type="Pfam" id="PF16113">
    <property type="entry name" value="ECH_2"/>
    <property type="match status" value="1"/>
</dbReference>
<dbReference type="InterPro" id="IPR045004">
    <property type="entry name" value="ECH_dom"/>
</dbReference>
<evidence type="ECO:0000313" key="4">
    <source>
        <dbReference type="Proteomes" id="UP000295678"/>
    </source>
</evidence>
<feature type="compositionally biased region" description="Basic and acidic residues" evidence="1">
    <location>
        <begin position="107"/>
        <end position="120"/>
    </location>
</feature>
<protein>
    <recommendedName>
        <fullName evidence="2">Enoyl-CoA hydratase/isomerase domain-containing protein</fullName>
    </recommendedName>
</protein>
<dbReference type="RefSeq" id="WP_132807176.1">
    <property type="nucleotide sequence ID" value="NZ_SMAK01000008.1"/>
</dbReference>
<proteinExistence type="predicted"/>
<dbReference type="EMBL" id="SMAK01000008">
    <property type="protein sequence ID" value="TCT08769.1"/>
    <property type="molecule type" value="Genomic_DNA"/>
</dbReference>
<feature type="domain" description="Enoyl-CoA hydratase/isomerase" evidence="2">
    <location>
        <begin position="24"/>
        <end position="73"/>
    </location>
</feature>
<evidence type="ECO:0000256" key="1">
    <source>
        <dbReference type="SAM" id="MobiDB-lite"/>
    </source>
</evidence>
<sequence length="130" mass="13774">MTRPDPRGDAVFERATDRMAMLRHDRPQRLTAMTRAGMRHLATLLQEIGEDPTVGVAILSGSGRGVCAGLDISGGELDVQGAARDIAECSALQETCAGAIPIRTRPRRDDADDDTGRADRAGLPGPIQPA</sequence>
<dbReference type="OrthoDB" id="9807606at2"/>
<reference evidence="3 4" key="1">
    <citation type="submission" date="2019-03" db="EMBL/GenBank/DDBJ databases">
        <title>Genomic Encyclopedia of Type Strains, Phase IV (KMG-IV): sequencing the most valuable type-strain genomes for metagenomic binning, comparative biology and taxonomic classification.</title>
        <authorList>
            <person name="Goeker M."/>
        </authorList>
    </citation>
    <scope>NUCLEOTIDE SEQUENCE [LARGE SCALE GENOMIC DNA]</scope>
    <source>
        <strain evidence="3 4">DSM 19345</strain>
    </source>
</reference>
<dbReference type="Proteomes" id="UP000295678">
    <property type="component" value="Unassembled WGS sequence"/>
</dbReference>
<evidence type="ECO:0000259" key="2">
    <source>
        <dbReference type="Pfam" id="PF16113"/>
    </source>
</evidence>
<evidence type="ECO:0000313" key="3">
    <source>
        <dbReference type="EMBL" id="TCT08769.1"/>
    </source>
</evidence>
<dbReference type="Gene3D" id="3.90.226.10">
    <property type="entry name" value="2-enoyl-CoA Hydratase, Chain A, domain 1"/>
    <property type="match status" value="1"/>
</dbReference>
<comment type="caution">
    <text evidence="3">The sequence shown here is derived from an EMBL/GenBank/DDBJ whole genome shotgun (WGS) entry which is preliminary data.</text>
</comment>
<dbReference type="AlphaFoldDB" id="A0A4R3M907"/>
<accession>A0A4R3M907</accession>
<gene>
    <name evidence="3" type="ORF">EDC22_10881</name>
</gene>
<keyword evidence="4" id="KW-1185">Reference proteome</keyword>
<dbReference type="SUPFAM" id="SSF52096">
    <property type="entry name" value="ClpP/crotonase"/>
    <property type="match status" value="1"/>
</dbReference>
<feature type="region of interest" description="Disordered" evidence="1">
    <location>
        <begin position="100"/>
        <end position="130"/>
    </location>
</feature>
<dbReference type="InterPro" id="IPR029045">
    <property type="entry name" value="ClpP/crotonase-like_dom_sf"/>
</dbReference>
<name>A0A4R3M907_9HYPH</name>